<proteinExistence type="predicted"/>
<sequence>MLSSMAQWILDTTKDTLLKEKQQPRLGLLSPRGSAFGAHRVVLKLRVGRINKVCSSVCGYDVVCQKEENELVGEVRTHCTYENIECHNF</sequence>
<gene>
    <name evidence="1" type="ORF">BaRGS_00034630</name>
</gene>
<evidence type="ECO:0000313" key="1">
    <source>
        <dbReference type="EMBL" id="KAK7474101.1"/>
    </source>
</evidence>
<keyword evidence="2" id="KW-1185">Reference proteome</keyword>
<dbReference type="EMBL" id="JACVVK020000447">
    <property type="protein sequence ID" value="KAK7474101.1"/>
    <property type="molecule type" value="Genomic_DNA"/>
</dbReference>
<dbReference type="Proteomes" id="UP001519460">
    <property type="component" value="Unassembled WGS sequence"/>
</dbReference>
<comment type="caution">
    <text evidence="1">The sequence shown here is derived from an EMBL/GenBank/DDBJ whole genome shotgun (WGS) entry which is preliminary data.</text>
</comment>
<dbReference type="AlphaFoldDB" id="A0ABD0JGQ9"/>
<accession>A0ABD0JGQ9</accession>
<name>A0ABD0JGQ9_9CAEN</name>
<evidence type="ECO:0000313" key="2">
    <source>
        <dbReference type="Proteomes" id="UP001519460"/>
    </source>
</evidence>
<reference evidence="1 2" key="1">
    <citation type="journal article" date="2023" name="Sci. Data">
        <title>Genome assembly of the Korean intertidal mud-creeper Batillaria attramentaria.</title>
        <authorList>
            <person name="Patra A.K."/>
            <person name="Ho P.T."/>
            <person name="Jun S."/>
            <person name="Lee S.J."/>
            <person name="Kim Y."/>
            <person name="Won Y.J."/>
        </authorList>
    </citation>
    <scope>NUCLEOTIDE SEQUENCE [LARGE SCALE GENOMIC DNA]</scope>
    <source>
        <strain evidence="1">Wonlab-2016</strain>
    </source>
</reference>
<protein>
    <submittedName>
        <fullName evidence="1">Uncharacterized protein</fullName>
    </submittedName>
</protein>
<organism evidence="1 2">
    <name type="scientific">Batillaria attramentaria</name>
    <dbReference type="NCBI Taxonomy" id="370345"/>
    <lineage>
        <taxon>Eukaryota</taxon>
        <taxon>Metazoa</taxon>
        <taxon>Spiralia</taxon>
        <taxon>Lophotrochozoa</taxon>
        <taxon>Mollusca</taxon>
        <taxon>Gastropoda</taxon>
        <taxon>Caenogastropoda</taxon>
        <taxon>Sorbeoconcha</taxon>
        <taxon>Cerithioidea</taxon>
        <taxon>Batillariidae</taxon>
        <taxon>Batillaria</taxon>
    </lineage>
</organism>